<dbReference type="Proteomes" id="UP001345963">
    <property type="component" value="Unassembled WGS sequence"/>
</dbReference>
<proteinExistence type="predicted"/>
<evidence type="ECO:0000313" key="1">
    <source>
        <dbReference type="EMBL" id="MED6236298.1"/>
    </source>
</evidence>
<name>A0ABU7AE53_9TELE</name>
<organism evidence="1 2">
    <name type="scientific">Ataeniobius toweri</name>
    <dbReference type="NCBI Taxonomy" id="208326"/>
    <lineage>
        <taxon>Eukaryota</taxon>
        <taxon>Metazoa</taxon>
        <taxon>Chordata</taxon>
        <taxon>Craniata</taxon>
        <taxon>Vertebrata</taxon>
        <taxon>Euteleostomi</taxon>
        <taxon>Actinopterygii</taxon>
        <taxon>Neopterygii</taxon>
        <taxon>Teleostei</taxon>
        <taxon>Neoteleostei</taxon>
        <taxon>Acanthomorphata</taxon>
        <taxon>Ovalentaria</taxon>
        <taxon>Atherinomorphae</taxon>
        <taxon>Cyprinodontiformes</taxon>
        <taxon>Goodeidae</taxon>
        <taxon>Ataeniobius</taxon>
    </lineage>
</organism>
<sequence length="136" mass="15346">MFYFTSRPECKEISQQQVHNLLADWTELFLQLDENCCKSTVLSVRDPREHLLLIENTALGNHVSACLKKKLLLVPESSYTHPDAAGGAGVVLLPAVIFPWANSRAGQDSALQHPHFASFYTLPFDSHCRKHPEEFQ</sequence>
<dbReference type="EMBL" id="JAHUTI010011663">
    <property type="protein sequence ID" value="MED6236298.1"/>
    <property type="molecule type" value="Genomic_DNA"/>
</dbReference>
<reference evidence="1 2" key="1">
    <citation type="submission" date="2021-07" db="EMBL/GenBank/DDBJ databases">
        <authorList>
            <person name="Palmer J.M."/>
        </authorList>
    </citation>
    <scope>NUCLEOTIDE SEQUENCE [LARGE SCALE GENOMIC DNA]</scope>
    <source>
        <strain evidence="1 2">AT_MEX2019</strain>
        <tissue evidence="1">Muscle</tissue>
    </source>
</reference>
<gene>
    <name evidence="1" type="ORF">ATANTOWER_007188</name>
</gene>
<accession>A0ABU7AE53</accession>
<evidence type="ECO:0000313" key="2">
    <source>
        <dbReference type="Proteomes" id="UP001345963"/>
    </source>
</evidence>
<protein>
    <submittedName>
        <fullName evidence="1">Uncharacterized protein</fullName>
    </submittedName>
</protein>
<keyword evidence="2" id="KW-1185">Reference proteome</keyword>
<comment type="caution">
    <text evidence="1">The sequence shown here is derived from an EMBL/GenBank/DDBJ whole genome shotgun (WGS) entry which is preliminary data.</text>
</comment>